<reference evidence="3" key="1">
    <citation type="journal article" date="2019" name="Int. J. Syst. Evol. Microbiol.">
        <title>The Global Catalogue of Microorganisms (GCM) 10K type strain sequencing project: providing services to taxonomists for standard genome sequencing and annotation.</title>
        <authorList>
            <consortium name="The Broad Institute Genomics Platform"/>
            <consortium name="The Broad Institute Genome Sequencing Center for Infectious Disease"/>
            <person name="Wu L."/>
            <person name="Ma J."/>
        </authorList>
    </citation>
    <scope>NUCLEOTIDE SEQUENCE [LARGE SCALE GENOMIC DNA]</scope>
    <source>
        <strain evidence="3">XZYJT-10</strain>
    </source>
</reference>
<evidence type="ECO:0000313" key="2">
    <source>
        <dbReference type="EMBL" id="MFC7275700.1"/>
    </source>
</evidence>
<feature type="region of interest" description="Disordered" evidence="1">
    <location>
        <begin position="60"/>
        <end position="90"/>
    </location>
</feature>
<evidence type="ECO:0000256" key="1">
    <source>
        <dbReference type="SAM" id="MobiDB-lite"/>
    </source>
</evidence>
<feature type="region of interest" description="Disordered" evidence="1">
    <location>
        <begin position="1"/>
        <end position="24"/>
    </location>
</feature>
<feature type="compositionally biased region" description="Polar residues" evidence="1">
    <location>
        <begin position="1"/>
        <end position="14"/>
    </location>
</feature>
<keyword evidence="3" id="KW-1185">Reference proteome</keyword>
<comment type="caution">
    <text evidence="2">The sequence shown here is derived from an EMBL/GenBank/DDBJ whole genome shotgun (WGS) entry which is preliminary data.</text>
</comment>
<evidence type="ECO:0000313" key="3">
    <source>
        <dbReference type="Proteomes" id="UP001596548"/>
    </source>
</evidence>
<dbReference type="RefSeq" id="WP_378969130.1">
    <property type="nucleotide sequence ID" value="NZ_JBHTBJ010000011.1"/>
</dbReference>
<organism evidence="2 3">
    <name type="scientific">Paractinoplanes rhizophilus</name>
    <dbReference type="NCBI Taxonomy" id="1416877"/>
    <lineage>
        <taxon>Bacteria</taxon>
        <taxon>Bacillati</taxon>
        <taxon>Actinomycetota</taxon>
        <taxon>Actinomycetes</taxon>
        <taxon>Micromonosporales</taxon>
        <taxon>Micromonosporaceae</taxon>
        <taxon>Paractinoplanes</taxon>
    </lineage>
</organism>
<dbReference type="Proteomes" id="UP001596548">
    <property type="component" value="Unassembled WGS sequence"/>
</dbReference>
<name>A0ABW2HT49_9ACTN</name>
<proteinExistence type="predicted"/>
<feature type="non-terminal residue" evidence="2">
    <location>
        <position position="1"/>
    </location>
</feature>
<feature type="compositionally biased region" description="Basic and acidic residues" evidence="1">
    <location>
        <begin position="60"/>
        <end position="72"/>
    </location>
</feature>
<accession>A0ABW2HT49</accession>
<dbReference type="EMBL" id="JBHTBJ010000011">
    <property type="protein sequence ID" value="MFC7275700.1"/>
    <property type="molecule type" value="Genomic_DNA"/>
</dbReference>
<sequence length="106" mass="10893">AAPSATSAVTTHRASFSDGMRAAPSSISARTGVIPVVPMISAEHAHAAPVEGVGRQLVGDERGHRLRAEDGRGVAGPGGSSPMDITSPAFVDRRSLASRSFRPDFS</sequence>
<gene>
    <name evidence="2" type="ORF">ACFQS1_17060</name>
</gene>
<protein>
    <submittedName>
        <fullName evidence="2">Uncharacterized protein</fullName>
    </submittedName>
</protein>